<dbReference type="Proteomes" id="UP001271792">
    <property type="component" value="Unassembled WGS sequence"/>
</dbReference>
<evidence type="ECO:0000313" key="2">
    <source>
        <dbReference type="EMBL" id="MDX8053686.1"/>
    </source>
</evidence>
<keyword evidence="1" id="KW-0812">Transmembrane</keyword>
<organism evidence="2 3">
    <name type="scientific">Lentzea kristufekii</name>
    <dbReference type="NCBI Taxonomy" id="3095430"/>
    <lineage>
        <taxon>Bacteria</taxon>
        <taxon>Bacillati</taxon>
        <taxon>Actinomycetota</taxon>
        <taxon>Actinomycetes</taxon>
        <taxon>Pseudonocardiales</taxon>
        <taxon>Pseudonocardiaceae</taxon>
        <taxon>Lentzea</taxon>
    </lineage>
</organism>
<reference evidence="2 3" key="2">
    <citation type="submission" date="2023-11" db="EMBL/GenBank/DDBJ databases">
        <authorList>
            <person name="Lara A.C."/>
            <person name="Chronakova A."/>
        </authorList>
    </citation>
    <scope>NUCLEOTIDE SEQUENCE [LARGE SCALE GENOMIC DNA]</scope>
    <source>
        <strain evidence="2 3">BCCO 10_0798</strain>
    </source>
</reference>
<evidence type="ECO:0000313" key="3">
    <source>
        <dbReference type="Proteomes" id="UP001271792"/>
    </source>
</evidence>
<keyword evidence="3" id="KW-1185">Reference proteome</keyword>
<evidence type="ECO:0000256" key="1">
    <source>
        <dbReference type="SAM" id="Phobius"/>
    </source>
</evidence>
<keyword evidence="1" id="KW-0472">Membrane</keyword>
<accession>A0ABU4U0Y7</accession>
<sequence length="57" mass="6009">MKGRLAGKLTIVAVLAGLIIHIGLGYRLGLVIAGIAIAAHLLVGVAARRLWRRHTST</sequence>
<dbReference type="EMBL" id="JAXAVV010000017">
    <property type="protein sequence ID" value="MDX8053686.1"/>
    <property type="molecule type" value="Genomic_DNA"/>
</dbReference>
<feature type="transmembrane region" description="Helical" evidence="1">
    <location>
        <begin position="5"/>
        <end position="24"/>
    </location>
</feature>
<dbReference type="RefSeq" id="WP_319987493.1">
    <property type="nucleotide sequence ID" value="NZ_JAXAVV010000017.1"/>
</dbReference>
<comment type="caution">
    <text evidence="2">The sequence shown here is derived from an EMBL/GenBank/DDBJ whole genome shotgun (WGS) entry which is preliminary data.</text>
</comment>
<gene>
    <name evidence="2" type="ORF">SK571_30310</name>
</gene>
<feature type="transmembrane region" description="Helical" evidence="1">
    <location>
        <begin position="30"/>
        <end position="51"/>
    </location>
</feature>
<name>A0ABU4U0Y7_9PSEU</name>
<keyword evidence="1" id="KW-1133">Transmembrane helix</keyword>
<protein>
    <submittedName>
        <fullName evidence="2">Uncharacterized protein</fullName>
    </submittedName>
</protein>
<proteinExistence type="predicted"/>
<reference evidence="2 3" key="1">
    <citation type="submission" date="2023-11" db="EMBL/GenBank/DDBJ databases">
        <title>Lentzea sokolovensis, sp. nov., Lentzea kristufkii, sp. nov., and Lentzea miocenensis, sp. nov., rare actinobacteria from Sokolov Coal Basin, Miocene lacustrine sediment, Czech Republic.</title>
        <authorList>
            <person name="Lara A."/>
            <person name="Kotroba L."/>
            <person name="Nouioui I."/>
            <person name="Neumann-Schaal M."/>
            <person name="Mast Y."/>
            <person name="Chronakova A."/>
        </authorList>
    </citation>
    <scope>NUCLEOTIDE SEQUENCE [LARGE SCALE GENOMIC DNA]</scope>
    <source>
        <strain evidence="2 3">BCCO 10_0798</strain>
    </source>
</reference>